<evidence type="ECO:0000313" key="2">
    <source>
        <dbReference type="Proteomes" id="UP001249394"/>
    </source>
</evidence>
<sequence length="82" mass="9495">MAATHYSPLPDEIEDPVSYKEASALLARTGHKVDPETIRRWVREGKLETVRKRRTDYASWTDILDVHFERTAAKLRASSNWP</sequence>
<proteinExistence type="predicted"/>
<reference evidence="1 2" key="1">
    <citation type="submission" date="2023-09" db="EMBL/GenBank/DDBJ databases">
        <title>The genome sequence of Streptomyces anthocyanicus.</title>
        <authorList>
            <person name="Mo P."/>
        </authorList>
    </citation>
    <scope>NUCLEOTIDE SEQUENCE [LARGE SCALE GENOMIC DNA]</scope>
    <source>
        <strain evidence="1 2">JCM 4387</strain>
        <plasmid evidence="1 2">punmamed1</plasmid>
    </source>
</reference>
<name>A0ABY9UPF2_STRVL</name>
<gene>
    <name evidence="1" type="ORF">RI060_43355</name>
</gene>
<organism evidence="1 2">
    <name type="scientific">Streptomyces violaceus</name>
    <name type="common">Streptomyces venezuelae</name>
    <dbReference type="NCBI Taxonomy" id="1936"/>
    <lineage>
        <taxon>Bacteria</taxon>
        <taxon>Bacillati</taxon>
        <taxon>Actinomycetota</taxon>
        <taxon>Actinomycetes</taxon>
        <taxon>Kitasatosporales</taxon>
        <taxon>Streptomycetaceae</taxon>
        <taxon>Streptomyces</taxon>
    </lineage>
</organism>
<geneLocation type="plasmid" evidence="1 2">
    <name>punmamed1</name>
</geneLocation>
<keyword evidence="1" id="KW-0614">Plasmid</keyword>
<evidence type="ECO:0000313" key="1">
    <source>
        <dbReference type="EMBL" id="WND24162.1"/>
    </source>
</evidence>
<keyword evidence="2" id="KW-1185">Reference proteome</keyword>
<dbReference type="Proteomes" id="UP001249394">
    <property type="component" value="Plasmid punmamed1"/>
</dbReference>
<evidence type="ECO:0008006" key="3">
    <source>
        <dbReference type="Google" id="ProtNLM"/>
    </source>
</evidence>
<protein>
    <recommendedName>
        <fullName evidence="3">Helix-turn-helix domain-containing protein</fullName>
    </recommendedName>
</protein>
<dbReference type="EMBL" id="CP134214">
    <property type="protein sequence ID" value="WND24162.1"/>
    <property type="molecule type" value="Genomic_DNA"/>
</dbReference>
<accession>A0ABY9UPF2</accession>